<feature type="transmembrane region" description="Helical" evidence="18">
    <location>
        <begin position="795"/>
        <end position="818"/>
    </location>
</feature>
<dbReference type="GO" id="GO:0005524">
    <property type="term" value="F:ATP binding"/>
    <property type="evidence" value="ECO:0007669"/>
    <property type="project" value="UniProtKB-KW"/>
</dbReference>
<dbReference type="InterPro" id="IPR044492">
    <property type="entry name" value="P_typ_ATPase_HD_dom"/>
</dbReference>
<keyword evidence="11" id="KW-0067">ATP-binding</keyword>
<comment type="subcellular location">
    <subcellularLocation>
        <location evidence="2">Cell inner membrane</location>
        <topology evidence="2">Multi-pass membrane protein</topology>
    </subcellularLocation>
</comment>
<dbReference type="SMART" id="SM00831">
    <property type="entry name" value="Cation_ATPase_N"/>
    <property type="match status" value="1"/>
</dbReference>
<dbReference type="InterPro" id="IPR023214">
    <property type="entry name" value="HAD_sf"/>
</dbReference>
<dbReference type="Gene3D" id="3.40.50.1000">
    <property type="entry name" value="HAD superfamily/HAD-like"/>
    <property type="match status" value="1"/>
</dbReference>
<keyword evidence="14 18" id="KW-1133">Transmembrane helix</keyword>
<feature type="transmembrane region" description="Helical" evidence="18">
    <location>
        <begin position="830"/>
        <end position="852"/>
    </location>
</feature>
<dbReference type="SFLD" id="SFLDF00027">
    <property type="entry name" value="p-type_atpase"/>
    <property type="match status" value="1"/>
</dbReference>
<dbReference type="InterPro" id="IPR059000">
    <property type="entry name" value="ATPase_P-type_domA"/>
</dbReference>
<reference evidence="20" key="1">
    <citation type="submission" date="2019-11" db="EMBL/GenBank/DDBJ databases">
        <authorList>
            <person name="Feng L."/>
        </authorList>
    </citation>
    <scope>NUCLEOTIDE SEQUENCE</scope>
    <source>
        <strain evidence="20">CTertiumLFYP3</strain>
    </source>
</reference>
<comment type="function">
    <text evidence="1">Mediates magnesium influx to the cytosol.</text>
</comment>
<evidence type="ECO:0000256" key="3">
    <source>
        <dbReference type="ARBA" id="ARBA00008746"/>
    </source>
</evidence>
<dbReference type="EC" id="7.2.2.14" evidence="4"/>
<keyword evidence="13" id="KW-1278">Translocase</keyword>
<evidence type="ECO:0000256" key="14">
    <source>
        <dbReference type="ARBA" id="ARBA00022989"/>
    </source>
</evidence>
<keyword evidence="9 18" id="KW-0812">Transmembrane</keyword>
<dbReference type="EMBL" id="CACRTO010000007">
    <property type="protein sequence ID" value="VYT82111.1"/>
    <property type="molecule type" value="Genomic_DNA"/>
</dbReference>
<keyword evidence="15 18" id="KW-0472">Membrane</keyword>
<evidence type="ECO:0000256" key="6">
    <source>
        <dbReference type="ARBA" id="ARBA00022475"/>
    </source>
</evidence>
<feature type="transmembrane region" description="Helical" evidence="18">
    <location>
        <begin position="752"/>
        <end position="775"/>
    </location>
</feature>
<feature type="transmembrane region" description="Helical" evidence="18">
    <location>
        <begin position="74"/>
        <end position="95"/>
    </location>
</feature>
<evidence type="ECO:0000256" key="2">
    <source>
        <dbReference type="ARBA" id="ARBA00004429"/>
    </source>
</evidence>
<dbReference type="Gene3D" id="1.20.1110.10">
    <property type="entry name" value="Calcium-transporting ATPase, transmembrane domain"/>
    <property type="match status" value="1"/>
</dbReference>
<dbReference type="SUPFAM" id="SSF81665">
    <property type="entry name" value="Calcium ATPase, transmembrane domain M"/>
    <property type="match status" value="1"/>
</dbReference>
<comment type="catalytic activity">
    <reaction evidence="17">
        <text>Mg(2+)(out) + ATP + H2O = Mg(2+)(in) + ADP + phosphate + H(+)</text>
        <dbReference type="Rhea" id="RHEA:10260"/>
        <dbReference type="ChEBI" id="CHEBI:15377"/>
        <dbReference type="ChEBI" id="CHEBI:15378"/>
        <dbReference type="ChEBI" id="CHEBI:18420"/>
        <dbReference type="ChEBI" id="CHEBI:30616"/>
        <dbReference type="ChEBI" id="CHEBI:43474"/>
        <dbReference type="ChEBI" id="CHEBI:456216"/>
        <dbReference type="EC" id="7.2.2.14"/>
    </reaction>
</comment>
<feature type="domain" description="Cation-transporting P-type ATPase N-terminal" evidence="19">
    <location>
        <begin position="25"/>
        <end position="98"/>
    </location>
</feature>
<evidence type="ECO:0000313" key="20">
    <source>
        <dbReference type="EMBL" id="VYT82111.1"/>
    </source>
</evidence>
<evidence type="ECO:0000259" key="19">
    <source>
        <dbReference type="SMART" id="SM00831"/>
    </source>
</evidence>
<dbReference type="SUPFAM" id="SSF56784">
    <property type="entry name" value="HAD-like"/>
    <property type="match status" value="1"/>
</dbReference>
<keyword evidence="12" id="KW-0460">Magnesium</keyword>
<feature type="transmembrane region" description="Helical" evidence="18">
    <location>
        <begin position="302"/>
        <end position="326"/>
    </location>
</feature>
<dbReference type="NCBIfam" id="TIGR01524">
    <property type="entry name" value="ATPase-IIIB_Mg"/>
    <property type="match status" value="1"/>
</dbReference>
<dbReference type="GO" id="GO:0005886">
    <property type="term" value="C:plasma membrane"/>
    <property type="evidence" value="ECO:0007669"/>
    <property type="project" value="UniProtKB-SubCell"/>
</dbReference>
<dbReference type="CDD" id="cd02077">
    <property type="entry name" value="P-type_ATPase_Mg"/>
    <property type="match status" value="1"/>
</dbReference>
<evidence type="ECO:0000256" key="16">
    <source>
        <dbReference type="ARBA" id="ARBA00029806"/>
    </source>
</evidence>
<accession>A0A6N2ZRV0</accession>
<dbReference type="RefSeq" id="WP_156625167.1">
    <property type="nucleotide sequence ID" value="NZ_CACRTO010000007.1"/>
</dbReference>
<dbReference type="Pfam" id="PF00690">
    <property type="entry name" value="Cation_ATPase_N"/>
    <property type="match status" value="1"/>
</dbReference>
<evidence type="ECO:0000256" key="15">
    <source>
        <dbReference type="ARBA" id="ARBA00023136"/>
    </source>
</evidence>
<evidence type="ECO:0000256" key="8">
    <source>
        <dbReference type="ARBA" id="ARBA00022553"/>
    </source>
</evidence>
<dbReference type="AlphaFoldDB" id="A0A6N2ZRV0"/>
<dbReference type="InterPro" id="IPR023298">
    <property type="entry name" value="ATPase_P-typ_TM_dom_sf"/>
</dbReference>
<dbReference type="Pfam" id="PF13246">
    <property type="entry name" value="Cation_ATPase"/>
    <property type="match status" value="1"/>
</dbReference>
<dbReference type="SFLD" id="SFLDS00003">
    <property type="entry name" value="Haloacid_Dehalogenase"/>
    <property type="match status" value="1"/>
</dbReference>
<proteinExistence type="inferred from homology"/>
<keyword evidence="6" id="KW-1003">Cell membrane</keyword>
<feature type="transmembrane region" description="Helical" evidence="18">
    <location>
        <begin position="864"/>
        <end position="884"/>
    </location>
</feature>
<dbReference type="InterPro" id="IPR004014">
    <property type="entry name" value="ATPase_P-typ_cation-transptr_N"/>
</dbReference>
<dbReference type="Gene3D" id="2.70.150.10">
    <property type="entry name" value="Calcium-transporting ATPase, cytoplasmic transduction domain A"/>
    <property type="match status" value="1"/>
</dbReference>
<dbReference type="SUPFAM" id="SSF81653">
    <property type="entry name" value="Calcium ATPase, transduction domain A"/>
    <property type="match status" value="1"/>
</dbReference>
<dbReference type="InterPro" id="IPR001757">
    <property type="entry name" value="P_typ_ATPase"/>
</dbReference>
<dbReference type="InterPro" id="IPR036412">
    <property type="entry name" value="HAD-like_sf"/>
</dbReference>
<dbReference type="PRINTS" id="PR01836">
    <property type="entry name" value="MGATPASE"/>
</dbReference>
<evidence type="ECO:0000256" key="17">
    <source>
        <dbReference type="ARBA" id="ARBA00047295"/>
    </source>
</evidence>
<evidence type="ECO:0000256" key="11">
    <source>
        <dbReference type="ARBA" id="ARBA00022840"/>
    </source>
</evidence>
<keyword evidence="10" id="KW-0547">Nucleotide-binding</keyword>
<dbReference type="SUPFAM" id="SSF81660">
    <property type="entry name" value="Metal cation-transporting ATPase, ATP-binding domain N"/>
    <property type="match status" value="1"/>
</dbReference>
<protein>
    <recommendedName>
        <fullName evidence="5">Magnesium-transporting ATPase, P-type 1</fullName>
        <ecNumber evidence="4">7.2.2.14</ecNumber>
    </recommendedName>
    <alternativeName>
        <fullName evidence="16">Mg(2+) transport ATPase, P-type 1</fullName>
    </alternativeName>
</protein>
<dbReference type="InterPro" id="IPR006068">
    <property type="entry name" value="ATPase_P-typ_cation-transptr_C"/>
</dbReference>
<evidence type="ECO:0000256" key="5">
    <source>
        <dbReference type="ARBA" id="ARBA00013555"/>
    </source>
</evidence>
<gene>
    <name evidence="20" type="primary">mgtB</name>
    <name evidence="20" type="ORF">CTLFYP3_00759</name>
</gene>
<dbReference type="Gene3D" id="3.40.1110.10">
    <property type="entry name" value="Calcium-transporting ATPase, cytoplasmic domain N"/>
    <property type="match status" value="1"/>
</dbReference>
<dbReference type="InterPro" id="IPR018303">
    <property type="entry name" value="ATPase_P-typ_P_site"/>
</dbReference>
<dbReference type="InterPro" id="IPR008250">
    <property type="entry name" value="ATPase_P-typ_transduc_dom_A_sf"/>
</dbReference>
<evidence type="ECO:0000256" key="10">
    <source>
        <dbReference type="ARBA" id="ARBA00022741"/>
    </source>
</evidence>
<evidence type="ECO:0000256" key="12">
    <source>
        <dbReference type="ARBA" id="ARBA00022842"/>
    </source>
</evidence>
<dbReference type="InterPro" id="IPR006415">
    <property type="entry name" value="P-type_ATPase_IIIB"/>
</dbReference>
<dbReference type="Pfam" id="PF00689">
    <property type="entry name" value="Cation_ATPase_C"/>
    <property type="match status" value="1"/>
</dbReference>
<dbReference type="GO" id="GO:0015444">
    <property type="term" value="F:P-type magnesium transporter activity"/>
    <property type="evidence" value="ECO:0007669"/>
    <property type="project" value="UniProtKB-EC"/>
</dbReference>
<organism evidence="20">
    <name type="scientific">Clostridium tertium</name>
    <dbReference type="NCBI Taxonomy" id="1559"/>
    <lineage>
        <taxon>Bacteria</taxon>
        <taxon>Bacillati</taxon>
        <taxon>Bacillota</taxon>
        <taxon>Clostridia</taxon>
        <taxon>Eubacteriales</taxon>
        <taxon>Clostridiaceae</taxon>
        <taxon>Clostridium</taxon>
    </lineage>
</organism>
<keyword evidence="8" id="KW-0597">Phosphoprotein</keyword>
<evidence type="ECO:0000256" key="18">
    <source>
        <dbReference type="SAM" id="Phobius"/>
    </source>
</evidence>
<dbReference type="InterPro" id="IPR023299">
    <property type="entry name" value="ATPase_P-typ_cyto_dom_N"/>
</dbReference>
<keyword evidence="7" id="KW-0997">Cell inner membrane</keyword>
<dbReference type="PANTHER" id="PTHR42861">
    <property type="entry name" value="CALCIUM-TRANSPORTING ATPASE"/>
    <property type="match status" value="1"/>
</dbReference>
<dbReference type="GO" id="GO:0016887">
    <property type="term" value="F:ATP hydrolysis activity"/>
    <property type="evidence" value="ECO:0007669"/>
    <property type="project" value="InterPro"/>
</dbReference>
<comment type="similarity">
    <text evidence="3">Belongs to the cation transport ATPase (P-type) (TC 3.A.3) family. Type IIIB subfamily.</text>
</comment>
<feature type="transmembrane region" description="Helical" evidence="18">
    <location>
        <begin position="269"/>
        <end position="290"/>
    </location>
</feature>
<evidence type="ECO:0000256" key="13">
    <source>
        <dbReference type="ARBA" id="ARBA00022967"/>
    </source>
</evidence>
<dbReference type="PROSITE" id="PS00154">
    <property type="entry name" value="ATPASE_E1_E2"/>
    <property type="match status" value="1"/>
</dbReference>
<evidence type="ECO:0000256" key="7">
    <source>
        <dbReference type="ARBA" id="ARBA00022519"/>
    </source>
</evidence>
<dbReference type="NCBIfam" id="NF011702">
    <property type="entry name" value="PRK15122.1"/>
    <property type="match status" value="1"/>
</dbReference>
<sequence>MKKKLFKSLMAKEVRKNGSAETLMIASKLKEKDILKKYNTSYRGYEESKVELMREEYGKNEITHKKGDSLFKRLLESFINPFTIILLILVIISFVTDVTMADPGEKSLTSVIIVTTMVLVSGILRFVQESKSNKAAEKLGEMVETTISVSRISEGTIEIPINEIVVGDIIHLAAGDMIPADVRILKAKDLFISQSSLTGESEPVEKVAECLMRDCKNPLELENIAFMGSNVISGAAVAIAINVGDDTIFGGIAKDLNDKKVVTSFEKGINSVSWVLIRLMLVMVPVVLFINGFTNGDWMEAFLFAVSVAVGLTPEMLPMIVSANLAKGAVSMSKKKVIVKDLSAIQNFGAMDVLCTDKTGTITQDKVVLEYSLNIHGKEDNRVLRHAFLNSYHQTGLKNLMDIAIINHANDTDMIELWRDYKKVDEIPFDFSRRRMSVVVESKDKKTQLITKGAIEEMLEVSTHVEYNGEIKLITEEIRNEILNKVSEYNSQGMRILGIAQKNNPSRVNELSVKDESEMVLMGFLAFLDPPKESTKDAIRILNEYGVNVKILTGDNDKVTAAVCKQVGIKVNNLLLGSDIEEMDDELLREVVEGTNVFAKLSPNQKTRVVAALRANGHTVGFMGDGINDAAAMSEADVGISVDTAVDIAKESANIILLEKDLMVLEDGVIEGRKIYANIIKYIKMTASSNFGNIFSVLIASIFLPFIPMLPIQLLMLNLIYDISCITIPWDNVDEEYLKVPRTWDASSINKFMFWMGPTSSVFDIVTFILMYFFICPLVFGGQFNNLNEVQQIGFIGLFHAGWFVESLWSQTLVIHLIRTPEIPFVKSRASWQLASLTTLGIVVGTVIPYTVLGEALEMVAMPSIYFVCLIVIIVLYMSLVTILKKKFINKYGELL</sequence>
<name>A0A6N2ZRV0_9CLOT</name>
<dbReference type="NCBIfam" id="TIGR01494">
    <property type="entry name" value="ATPase_P-type"/>
    <property type="match status" value="3"/>
</dbReference>
<evidence type="ECO:0000256" key="4">
    <source>
        <dbReference type="ARBA" id="ARBA00012786"/>
    </source>
</evidence>
<feature type="transmembrane region" description="Helical" evidence="18">
    <location>
        <begin position="691"/>
        <end position="708"/>
    </location>
</feature>
<dbReference type="SFLD" id="SFLDG00002">
    <property type="entry name" value="C1.7:_P-type_atpase_like"/>
    <property type="match status" value="1"/>
</dbReference>
<keyword evidence="20" id="KW-0378">Hydrolase</keyword>
<evidence type="ECO:0000256" key="1">
    <source>
        <dbReference type="ARBA" id="ARBA00003954"/>
    </source>
</evidence>
<dbReference type="Pfam" id="PF00122">
    <property type="entry name" value="E1-E2_ATPase"/>
    <property type="match status" value="1"/>
</dbReference>
<feature type="transmembrane region" description="Helical" evidence="18">
    <location>
        <begin position="107"/>
        <end position="127"/>
    </location>
</feature>
<evidence type="ECO:0000256" key="9">
    <source>
        <dbReference type="ARBA" id="ARBA00022692"/>
    </source>
</evidence>